<comment type="caution">
    <text evidence="1">The sequence shown here is derived from an EMBL/GenBank/DDBJ whole genome shotgun (WGS) entry which is preliminary data.</text>
</comment>
<dbReference type="EMBL" id="MGIT01000006">
    <property type="protein sequence ID" value="OGM92431.1"/>
    <property type="molecule type" value="Genomic_DNA"/>
</dbReference>
<organism evidence="1 2">
    <name type="scientific">Candidatus Wolfebacteria bacterium RIFOXYB1_FULL_54_12</name>
    <dbReference type="NCBI Taxonomy" id="1802559"/>
    <lineage>
        <taxon>Bacteria</taxon>
        <taxon>Candidatus Wolfeibacteriota</taxon>
    </lineage>
</organism>
<evidence type="ECO:0000313" key="1">
    <source>
        <dbReference type="EMBL" id="OGM92431.1"/>
    </source>
</evidence>
<sequence length="314" mass="35512">MESREFIPHHFDRSKHMENVELILQSASHERPDENDFIELHGESTVKRDLDVVRILEQKFHENIEHLTPAEMKRVEEGKKRSEALEVIMVEGGELYDWFGGRAFLSRTAKYDDYNGIDGVLEIVREEGEDGEQEPHNIALAVDVSMRPDFSSIERKISRNVEKVTGPKKPRVKYFQSAVNGSKKSLTMVLPVVVGVEGKHAEELTDLFGEVIRMRAVKDRSEPAKQLLKEKLNEIANHPTQVVFLQEIADQLDGYAKLFAKRTDGSSVAYGEKAKELSDVIYEIIRSKVDIDPGKYGNDGVFMAIGDVAEKMGA</sequence>
<gene>
    <name evidence="1" type="ORF">A2372_00045</name>
</gene>
<accession>A0A1F8DUX4</accession>
<proteinExistence type="predicted"/>
<dbReference type="Proteomes" id="UP000176422">
    <property type="component" value="Unassembled WGS sequence"/>
</dbReference>
<name>A0A1F8DUX4_9BACT</name>
<reference evidence="1 2" key="1">
    <citation type="journal article" date="2016" name="Nat. Commun.">
        <title>Thousands of microbial genomes shed light on interconnected biogeochemical processes in an aquifer system.</title>
        <authorList>
            <person name="Anantharaman K."/>
            <person name="Brown C.T."/>
            <person name="Hug L.A."/>
            <person name="Sharon I."/>
            <person name="Castelle C.J."/>
            <person name="Probst A.J."/>
            <person name="Thomas B.C."/>
            <person name="Singh A."/>
            <person name="Wilkins M.J."/>
            <person name="Karaoz U."/>
            <person name="Brodie E.L."/>
            <person name="Williams K.H."/>
            <person name="Hubbard S.S."/>
            <person name="Banfield J.F."/>
        </authorList>
    </citation>
    <scope>NUCLEOTIDE SEQUENCE [LARGE SCALE GENOMIC DNA]</scope>
</reference>
<dbReference type="AlphaFoldDB" id="A0A1F8DUX4"/>
<evidence type="ECO:0000313" key="2">
    <source>
        <dbReference type="Proteomes" id="UP000176422"/>
    </source>
</evidence>
<protein>
    <submittedName>
        <fullName evidence="1">Uncharacterized protein</fullName>
    </submittedName>
</protein>